<comment type="caution">
    <text evidence="2">The sequence shown here is derived from an EMBL/GenBank/DDBJ whole genome shotgun (WGS) entry which is preliminary data.</text>
</comment>
<feature type="domain" description="DUF6546" evidence="1">
    <location>
        <begin position="128"/>
        <end position="334"/>
    </location>
</feature>
<name>A0ABY0GZC4_9PEZI</name>
<evidence type="ECO:0000313" key="2">
    <source>
        <dbReference type="EMBL" id="RYO78071.1"/>
    </source>
</evidence>
<dbReference type="EMBL" id="QJNS01000409">
    <property type="protein sequence ID" value="RYO78071.1"/>
    <property type="molecule type" value="Genomic_DNA"/>
</dbReference>
<reference evidence="2 3" key="1">
    <citation type="submission" date="2018-06" db="EMBL/GenBank/DDBJ databases">
        <title>Complete Genomes of Monosporascus.</title>
        <authorList>
            <person name="Robinson A.J."/>
            <person name="Natvig D.O."/>
        </authorList>
    </citation>
    <scope>NUCLEOTIDE SEQUENCE [LARGE SCALE GENOMIC DNA]</scope>
    <source>
        <strain evidence="2 3">CBS 609.92</strain>
    </source>
</reference>
<evidence type="ECO:0000313" key="3">
    <source>
        <dbReference type="Proteomes" id="UP000294003"/>
    </source>
</evidence>
<keyword evidence="3" id="KW-1185">Reference proteome</keyword>
<organism evidence="2 3">
    <name type="scientific">Monosporascus cannonballus</name>
    <dbReference type="NCBI Taxonomy" id="155416"/>
    <lineage>
        <taxon>Eukaryota</taxon>
        <taxon>Fungi</taxon>
        <taxon>Dikarya</taxon>
        <taxon>Ascomycota</taxon>
        <taxon>Pezizomycotina</taxon>
        <taxon>Sordariomycetes</taxon>
        <taxon>Xylariomycetidae</taxon>
        <taxon>Xylariales</taxon>
        <taxon>Xylariales incertae sedis</taxon>
        <taxon>Monosporascus</taxon>
    </lineage>
</organism>
<dbReference type="InterPro" id="IPR046676">
    <property type="entry name" value="DUF6546"/>
</dbReference>
<protein>
    <recommendedName>
        <fullName evidence="1">DUF6546 domain-containing protein</fullName>
    </recommendedName>
</protein>
<dbReference type="Pfam" id="PF20183">
    <property type="entry name" value="DUF6546"/>
    <property type="match status" value="1"/>
</dbReference>
<proteinExistence type="predicted"/>
<sequence length="352" mass="40680">MNFGMPSWRSAAQETVNEAVMKLFLIRSTWLKSDVAPHGGLALEISLYSPSDSRHTFSGDLHLGPDPFETEDDERQRLRTHDPYHDGTMKIFNTLPGLEYINYEPWREFFRYPQYYRDPGYRNIILTSLPETLKVLTIFEDFNEDYNIVHCFHYITREWPYPPDLVRTPNPSVGAALAYRSLGLEKLSASYMVDAKDFFKACEPNWVWDNLTSLTLTSRLLTLCKPHPLAINKMLVDAGTAALGMPQLRTLVIWNGMKRNACAFRYQVTANSTTLGWCGTWDLELDIDVLDVWRKAAPRYTKHELSILASRNLNKQDIQSHAVAIRELNLSEVIHPVSLEQILREPGRYFYR</sequence>
<accession>A0ABY0GZC4</accession>
<evidence type="ECO:0000259" key="1">
    <source>
        <dbReference type="Pfam" id="PF20183"/>
    </source>
</evidence>
<gene>
    <name evidence="2" type="ORF">DL762_008884</name>
</gene>
<dbReference type="Proteomes" id="UP000294003">
    <property type="component" value="Unassembled WGS sequence"/>
</dbReference>